<accession>A0A0A9CDE3</accession>
<organism evidence="1">
    <name type="scientific">Arundo donax</name>
    <name type="common">Giant reed</name>
    <name type="synonym">Donax arundinaceus</name>
    <dbReference type="NCBI Taxonomy" id="35708"/>
    <lineage>
        <taxon>Eukaryota</taxon>
        <taxon>Viridiplantae</taxon>
        <taxon>Streptophyta</taxon>
        <taxon>Embryophyta</taxon>
        <taxon>Tracheophyta</taxon>
        <taxon>Spermatophyta</taxon>
        <taxon>Magnoliopsida</taxon>
        <taxon>Liliopsida</taxon>
        <taxon>Poales</taxon>
        <taxon>Poaceae</taxon>
        <taxon>PACMAD clade</taxon>
        <taxon>Arundinoideae</taxon>
        <taxon>Arundineae</taxon>
        <taxon>Arundo</taxon>
    </lineage>
</organism>
<reference evidence="1" key="2">
    <citation type="journal article" date="2015" name="Data Brief">
        <title>Shoot transcriptome of the giant reed, Arundo donax.</title>
        <authorList>
            <person name="Barrero R.A."/>
            <person name="Guerrero F.D."/>
            <person name="Moolhuijzen P."/>
            <person name="Goolsby J.A."/>
            <person name="Tidwell J."/>
            <person name="Bellgard S.E."/>
            <person name="Bellgard M.I."/>
        </authorList>
    </citation>
    <scope>NUCLEOTIDE SEQUENCE</scope>
    <source>
        <tissue evidence="1">Shoot tissue taken approximately 20 cm above the soil surface</tissue>
    </source>
</reference>
<sequence length="32" mass="3620">MASALYTSSTLSIFCYCGTLISEKYYMQTLMV</sequence>
<dbReference type="AlphaFoldDB" id="A0A0A9CDE3"/>
<evidence type="ECO:0000313" key="1">
    <source>
        <dbReference type="EMBL" id="JAD73576.1"/>
    </source>
</evidence>
<name>A0A0A9CDE3_ARUDO</name>
<reference evidence="1" key="1">
    <citation type="submission" date="2014-09" db="EMBL/GenBank/DDBJ databases">
        <authorList>
            <person name="Magalhaes I.L.F."/>
            <person name="Oliveira U."/>
            <person name="Santos F.R."/>
            <person name="Vidigal T.H.D.A."/>
            <person name="Brescovit A.D."/>
            <person name="Santos A.J."/>
        </authorList>
    </citation>
    <scope>NUCLEOTIDE SEQUENCE</scope>
    <source>
        <tissue evidence="1">Shoot tissue taken approximately 20 cm above the soil surface</tissue>
    </source>
</reference>
<protein>
    <submittedName>
        <fullName evidence="1">Uncharacterized protein</fullName>
    </submittedName>
</protein>
<dbReference type="EMBL" id="GBRH01224319">
    <property type="protein sequence ID" value="JAD73576.1"/>
    <property type="molecule type" value="Transcribed_RNA"/>
</dbReference>
<proteinExistence type="predicted"/>